<evidence type="ECO:0000259" key="1">
    <source>
        <dbReference type="Pfam" id="PF02742"/>
    </source>
</evidence>
<gene>
    <name evidence="2" type="ORF">ENM42_04830</name>
</gene>
<dbReference type="InterPro" id="IPR036388">
    <property type="entry name" value="WH-like_DNA-bd_sf"/>
</dbReference>
<dbReference type="GO" id="GO:0003700">
    <property type="term" value="F:DNA-binding transcription factor activity"/>
    <property type="evidence" value="ECO:0007669"/>
    <property type="project" value="InterPro"/>
</dbReference>
<dbReference type="InterPro" id="IPR036421">
    <property type="entry name" value="Fe_dep_repressor_sf"/>
</dbReference>
<dbReference type="PANTHER" id="PTHR33238">
    <property type="entry name" value="IRON (METAL) DEPENDENT REPRESSOR, DTXR FAMILY"/>
    <property type="match status" value="1"/>
</dbReference>
<dbReference type="InterPro" id="IPR001367">
    <property type="entry name" value="Fe_dep_repressor"/>
</dbReference>
<name>A0A7C5Y633_CALS0</name>
<dbReference type="AlphaFoldDB" id="A0A7C5Y633"/>
<evidence type="ECO:0000313" key="2">
    <source>
        <dbReference type="EMBL" id="HHR41137.1"/>
    </source>
</evidence>
<dbReference type="InterPro" id="IPR022689">
    <property type="entry name" value="Iron_dep_repressor"/>
</dbReference>
<sequence length="142" mass="16375">MPKIMLHHVETTYLKEFYRARERNVEVTTGYLARTFKVKPASAFDVVSKLLEKNMLEKAGWGKFNLTPSGVVVAARIIHNHRILETYFHRELGLSPSEACLHASKIDDQIGEPVIRRMCLKLDFPNTCIHGNEVKHKECREE</sequence>
<dbReference type="SUPFAM" id="SSF46785">
    <property type="entry name" value="Winged helix' DNA-binding domain"/>
    <property type="match status" value="1"/>
</dbReference>
<dbReference type="Gene3D" id="1.10.10.10">
    <property type="entry name" value="Winged helix-like DNA-binding domain superfamily/Winged helix DNA-binding domain"/>
    <property type="match status" value="1"/>
</dbReference>
<dbReference type="SMART" id="SM00529">
    <property type="entry name" value="HTH_DTXR"/>
    <property type="match status" value="1"/>
</dbReference>
<protein>
    <submittedName>
        <fullName evidence="2">Metal-dependent transcriptional regulator</fullName>
    </submittedName>
</protein>
<dbReference type="InterPro" id="IPR050536">
    <property type="entry name" value="DtxR_MntR_Metal-Reg"/>
</dbReference>
<dbReference type="InterPro" id="IPR036390">
    <property type="entry name" value="WH_DNA-bd_sf"/>
</dbReference>
<dbReference type="GO" id="GO:0046983">
    <property type="term" value="F:protein dimerization activity"/>
    <property type="evidence" value="ECO:0007669"/>
    <property type="project" value="InterPro"/>
</dbReference>
<comment type="caution">
    <text evidence="2">The sequence shown here is derived from an EMBL/GenBank/DDBJ whole genome shotgun (WGS) entry which is preliminary data.</text>
</comment>
<dbReference type="SUPFAM" id="SSF47979">
    <property type="entry name" value="Iron-dependent repressor protein, dimerization domain"/>
    <property type="match status" value="1"/>
</dbReference>
<organism evidence="2">
    <name type="scientific">Caldiarchaeum subterraneum</name>
    <dbReference type="NCBI Taxonomy" id="311458"/>
    <lineage>
        <taxon>Archaea</taxon>
        <taxon>Nitrososphaerota</taxon>
        <taxon>Candidatus Caldarchaeales</taxon>
        <taxon>Candidatus Caldarchaeaceae</taxon>
        <taxon>Candidatus Caldarchaeum</taxon>
    </lineage>
</organism>
<dbReference type="EMBL" id="DRXS01000260">
    <property type="protein sequence ID" value="HHR41137.1"/>
    <property type="molecule type" value="Genomic_DNA"/>
</dbReference>
<dbReference type="PANTHER" id="PTHR33238:SF7">
    <property type="entry name" value="IRON-DEPENDENT TRANSCRIPTIONAL REGULATOR"/>
    <property type="match status" value="1"/>
</dbReference>
<reference evidence="2" key="1">
    <citation type="journal article" date="2020" name="mSystems">
        <title>Genome- and Community-Level Interaction Insights into Carbon Utilization and Element Cycling Functions of Hydrothermarchaeota in Hydrothermal Sediment.</title>
        <authorList>
            <person name="Zhou Z."/>
            <person name="Liu Y."/>
            <person name="Xu W."/>
            <person name="Pan J."/>
            <person name="Luo Z.H."/>
            <person name="Li M."/>
        </authorList>
    </citation>
    <scope>NUCLEOTIDE SEQUENCE [LARGE SCALE GENOMIC DNA]</scope>
    <source>
        <strain evidence="2">SpSt-1084</strain>
    </source>
</reference>
<accession>A0A7C5Y633</accession>
<proteinExistence type="predicted"/>
<feature type="domain" description="Iron dependent repressor metal binding and dimerisation" evidence="1">
    <location>
        <begin position="67"/>
        <end position="133"/>
    </location>
</feature>
<dbReference type="GO" id="GO:0046914">
    <property type="term" value="F:transition metal ion binding"/>
    <property type="evidence" value="ECO:0007669"/>
    <property type="project" value="InterPro"/>
</dbReference>
<dbReference type="Pfam" id="PF02742">
    <property type="entry name" value="Fe_dep_repr_C"/>
    <property type="match status" value="1"/>
</dbReference>